<dbReference type="InterPro" id="IPR032710">
    <property type="entry name" value="NTF2-like_dom_sf"/>
</dbReference>
<dbReference type="EMBL" id="CP089984">
    <property type="protein sequence ID" value="WXB20036.1"/>
    <property type="molecule type" value="Genomic_DNA"/>
</dbReference>
<reference evidence="1 2" key="1">
    <citation type="submission" date="2021-12" db="EMBL/GenBank/DDBJ databases">
        <title>Discovery of the Pendulisporaceae a myxobacterial family with distinct sporulation behavior and unique specialized metabolism.</title>
        <authorList>
            <person name="Garcia R."/>
            <person name="Popoff A."/>
            <person name="Bader C.D."/>
            <person name="Loehr J."/>
            <person name="Walesch S."/>
            <person name="Walt C."/>
            <person name="Boldt J."/>
            <person name="Bunk B."/>
            <person name="Haeckl F.J.F.P.J."/>
            <person name="Gunesch A.P."/>
            <person name="Birkelbach J."/>
            <person name="Nuebel U."/>
            <person name="Pietschmann T."/>
            <person name="Bach T."/>
            <person name="Mueller R."/>
        </authorList>
    </citation>
    <scope>NUCLEOTIDE SEQUENCE [LARGE SCALE GENOMIC DNA]</scope>
    <source>
        <strain evidence="1 2">MSr11954</strain>
    </source>
</reference>
<dbReference type="PROSITE" id="PS51257">
    <property type="entry name" value="PROKAR_LIPOPROTEIN"/>
    <property type="match status" value="1"/>
</dbReference>
<dbReference type="PANTHER" id="PTHR38436">
    <property type="entry name" value="POLYKETIDE CYCLASE SNOAL-LIKE DOMAIN"/>
    <property type="match status" value="1"/>
</dbReference>
<keyword evidence="2" id="KW-1185">Reference proteome</keyword>
<sequence>MTRVLRGAVLFGAVGLGLGCGGASQRAAESAGDVDAGVLAHNREIGTRYFNEVWNQGRVDVLDELLTDNYVNHTPSTPNPPRGPKGLKPIVQAIRQGFPDLHFQIEDMVVTKDRVVLRTVMTGTNTGELFGAPPTGRRVRVNQINIEEIRDGRIADHWRVTDELSIQKQLQAR</sequence>
<organism evidence="1 2">
    <name type="scientific">Pendulispora albinea</name>
    <dbReference type="NCBI Taxonomy" id="2741071"/>
    <lineage>
        <taxon>Bacteria</taxon>
        <taxon>Pseudomonadati</taxon>
        <taxon>Myxococcota</taxon>
        <taxon>Myxococcia</taxon>
        <taxon>Myxococcales</taxon>
        <taxon>Sorangiineae</taxon>
        <taxon>Pendulisporaceae</taxon>
        <taxon>Pendulispora</taxon>
    </lineage>
</organism>
<dbReference type="Pfam" id="PF07366">
    <property type="entry name" value="SnoaL"/>
    <property type="match status" value="1"/>
</dbReference>
<evidence type="ECO:0000313" key="2">
    <source>
        <dbReference type="Proteomes" id="UP001370348"/>
    </source>
</evidence>
<dbReference type="SUPFAM" id="SSF54427">
    <property type="entry name" value="NTF2-like"/>
    <property type="match status" value="1"/>
</dbReference>
<name>A0ABZ2MC14_9BACT</name>
<dbReference type="Gene3D" id="3.10.450.50">
    <property type="match status" value="1"/>
</dbReference>
<dbReference type="PANTHER" id="PTHR38436:SF1">
    <property type="entry name" value="ESTER CYCLASE"/>
    <property type="match status" value="1"/>
</dbReference>
<dbReference type="InterPro" id="IPR009959">
    <property type="entry name" value="Cyclase_SnoaL-like"/>
</dbReference>
<dbReference type="RefSeq" id="WP_394829636.1">
    <property type="nucleotide sequence ID" value="NZ_CP089984.1"/>
</dbReference>
<evidence type="ECO:0000313" key="1">
    <source>
        <dbReference type="EMBL" id="WXB20036.1"/>
    </source>
</evidence>
<gene>
    <name evidence="1" type="ORF">LZC94_22775</name>
</gene>
<protein>
    <submittedName>
        <fullName evidence="1">Ester cyclase</fullName>
    </submittedName>
</protein>
<accession>A0ABZ2MC14</accession>
<dbReference type="Proteomes" id="UP001370348">
    <property type="component" value="Chromosome"/>
</dbReference>
<proteinExistence type="predicted"/>